<dbReference type="InterPro" id="IPR003593">
    <property type="entry name" value="AAA+_ATPase"/>
</dbReference>
<organism evidence="2 3">
    <name type="scientific">Amycolatopsis echigonensis</name>
    <dbReference type="NCBI Taxonomy" id="2576905"/>
    <lineage>
        <taxon>Bacteria</taxon>
        <taxon>Bacillati</taxon>
        <taxon>Actinomycetota</taxon>
        <taxon>Actinomycetes</taxon>
        <taxon>Pseudonocardiales</taxon>
        <taxon>Pseudonocardiaceae</taxon>
        <taxon>Amycolatopsis</taxon>
    </lineage>
</organism>
<sequence>MQPLTVTGDLVDRAWTEDNQAHGTDTLARVPPRYAEAAADHPEVRTWCVQLLAEAARTAYTGNPVVKRGGSLAILGSVGTGKTHQAYGAVRELATSGAQLRWEFVTAADLYAQLRPSSGVHGEAAYRRYAHAPLLVLDDVGAAKSSEWVEEINYRIINHRYENRLATVITTNLAPRDLTAGLGERVASRIVEMCSRVVLEGPDRRRPQ</sequence>
<dbReference type="InterPro" id="IPR002611">
    <property type="entry name" value="IstB_ATP-bd"/>
</dbReference>
<dbReference type="GO" id="GO:0005524">
    <property type="term" value="F:ATP binding"/>
    <property type="evidence" value="ECO:0007669"/>
    <property type="project" value="UniProtKB-KW"/>
</dbReference>
<dbReference type="PANTHER" id="PTHR30050">
    <property type="entry name" value="CHROMOSOMAL REPLICATION INITIATOR PROTEIN DNAA"/>
    <property type="match status" value="1"/>
</dbReference>
<name>A0A8E1W3B8_9PSEU</name>
<evidence type="ECO:0000313" key="2">
    <source>
        <dbReference type="EMBL" id="MBB2502932.1"/>
    </source>
</evidence>
<evidence type="ECO:0000259" key="1">
    <source>
        <dbReference type="SMART" id="SM00382"/>
    </source>
</evidence>
<keyword evidence="2" id="KW-0547">Nucleotide-binding</keyword>
<dbReference type="AlphaFoldDB" id="A0A8E1W3B8"/>
<proteinExistence type="predicted"/>
<dbReference type="GO" id="GO:0006260">
    <property type="term" value="P:DNA replication"/>
    <property type="evidence" value="ECO:0007669"/>
    <property type="project" value="TreeGrafter"/>
</dbReference>
<accession>A0A8E1W3B8</accession>
<dbReference type="RefSeq" id="WP_183125512.1">
    <property type="nucleotide sequence ID" value="NZ_JACJHR010000045.1"/>
</dbReference>
<dbReference type="SMART" id="SM00382">
    <property type="entry name" value="AAA"/>
    <property type="match status" value="1"/>
</dbReference>
<dbReference type="Pfam" id="PF01695">
    <property type="entry name" value="IstB_IS21"/>
    <property type="match status" value="1"/>
</dbReference>
<reference evidence="2 3" key="1">
    <citation type="submission" date="2020-08" db="EMBL/GenBank/DDBJ databases">
        <title>Amycolatopsis echigonensis JCM 21831.</title>
        <authorList>
            <person name="Tedsree N."/>
            <person name="Kuncharoen N."/>
            <person name="Likhitwitayawuid K."/>
            <person name="Tanasupawat S."/>
        </authorList>
    </citation>
    <scope>NUCLEOTIDE SEQUENCE [LARGE SCALE GENOMIC DNA]</scope>
    <source>
        <strain evidence="2 3">JCM 21831</strain>
    </source>
</reference>
<keyword evidence="2" id="KW-0067">ATP-binding</keyword>
<dbReference type="Gene3D" id="3.40.50.300">
    <property type="entry name" value="P-loop containing nucleotide triphosphate hydrolases"/>
    <property type="match status" value="1"/>
</dbReference>
<feature type="domain" description="AAA+ ATPase" evidence="1">
    <location>
        <begin position="68"/>
        <end position="192"/>
    </location>
</feature>
<dbReference type="SUPFAM" id="SSF52540">
    <property type="entry name" value="P-loop containing nucleoside triphosphate hydrolases"/>
    <property type="match status" value="1"/>
</dbReference>
<protein>
    <submittedName>
        <fullName evidence="2">ATP-binding protein</fullName>
    </submittedName>
</protein>
<evidence type="ECO:0000313" key="3">
    <source>
        <dbReference type="Proteomes" id="UP000550260"/>
    </source>
</evidence>
<dbReference type="InterPro" id="IPR027417">
    <property type="entry name" value="P-loop_NTPase"/>
</dbReference>
<dbReference type="EMBL" id="JACJHR010000045">
    <property type="protein sequence ID" value="MBB2502932.1"/>
    <property type="molecule type" value="Genomic_DNA"/>
</dbReference>
<gene>
    <name evidence="2" type="ORF">H5411_27830</name>
</gene>
<dbReference type="PANTHER" id="PTHR30050:SF4">
    <property type="entry name" value="ATP-BINDING PROTEIN RV3427C IN INSERTION SEQUENCE-RELATED"/>
    <property type="match status" value="1"/>
</dbReference>
<dbReference type="Proteomes" id="UP000550260">
    <property type="component" value="Unassembled WGS sequence"/>
</dbReference>
<comment type="caution">
    <text evidence="2">The sequence shown here is derived from an EMBL/GenBank/DDBJ whole genome shotgun (WGS) entry which is preliminary data.</text>
</comment>